<gene>
    <name evidence="3" type="ORF">E1292_26525</name>
</gene>
<dbReference type="EMBL" id="SMKO01000080">
    <property type="protein sequence ID" value="TDD01271.1"/>
    <property type="molecule type" value="Genomic_DNA"/>
</dbReference>
<dbReference type="Proteomes" id="UP000295258">
    <property type="component" value="Unassembled WGS sequence"/>
</dbReference>
<accession>A0A4R4V997</accession>
<keyword evidence="4" id="KW-1185">Reference proteome</keyword>
<comment type="caution">
    <text evidence="3">The sequence shown here is derived from an EMBL/GenBank/DDBJ whole genome shotgun (WGS) entry which is preliminary data.</text>
</comment>
<dbReference type="PANTHER" id="PTHR35176:SF6">
    <property type="entry name" value="HEME OXYGENASE HI_0854-RELATED"/>
    <property type="match status" value="1"/>
</dbReference>
<organism evidence="3 4">
    <name type="scientific">Nonomuraea deserti</name>
    <dbReference type="NCBI Taxonomy" id="1848322"/>
    <lineage>
        <taxon>Bacteria</taxon>
        <taxon>Bacillati</taxon>
        <taxon>Actinomycetota</taxon>
        <taxon>Actinomycetes</taxon>
        <taxon>Streptosporangiales</taxon>
        <taxon>Streptosporangiaceae</taxon>
        <taxon>Nonomuraea</taxon>
    </lineage>
</organism>
<name>A0A4R4V997_9ACTN</name>
<keyword evidence="1" id="KW-0560">Oxidoreductase</keyword>
<sequence>MIPASHLDLLSRPLFAHLATVGPDGAVNVNPVWTVWDGEVLRFTTTTDRRKCRNVMENPQVAVSVNDPDAPYRYLEIRGVVERVEPDPSGDFFDTLADRYGLEYERPVADAERRVVIVMKPTHTTRQ</sequence>
<evidence type="ECO:0000313" key="3">
    <source>
        <dbReference type="EMBL" id="TDD01271.1"/>
    </source>
</evidence>
<reference evidence="3 4" key="1">
    <citation type="submission" date="2019-03" db="EMBL/GenBank/DDBJ databases">
        <title>Draft genome sequences of novel Actinobacteria.</title>
        <authorList>
            <person name="Sahin N."/>
            <person name="Ay H."/>
            <person name="Saygin H."/>
        </authorList>
    </citation>
    <scope>NUCLEOTIDE SEQUENCE [LARGE SCALE GENOMIC DNA]</scope>
    <source>
        <strain evidence="3 4">KC310</strain>
    </source>
</reference>
<dbReference type="Gene3D" id="2.30.110.10">
    <property type="entry name" value="Electron Transport, Fmn-binding Protein, Chain A"/>
    <property type="match status" value="1"/>
</dbReference>
<dbReference type="InterPro" id="IPR052019">
    <property type="entry name" value="F420H2_bilvrd_red/Heme_oxyg"/>
</dbReference>
<feature type="domain" description="Pyridoxamine 5'-phosphate oxidase N-terminal" evidence="2">
    <location>
        <begin position="5"/>
        <end position="123"/>
    </location>
</feature>
<dbReference type="GO" id="GO:0005829">
    <property type="term" value="C:cytosol"/>
    <property type="evidence" value="ECO:0007669"/>
    <property type="project" value="TreeGrafter"/>
</dbReference>
<evidence type="ECO:0000259" key="2">
    <source>
        <dbReference type="Pfam" id="PF01243"/>
    </source>
</evidence>
<dbReference type="Pfam" id="PF01243">
    <property type="entry name" value="PNPOx_N"/>
    <property type="match status" value="1"/>
</dbReference>
<dbReference type="InterPro" id="IPR011576">
    <property type="entry name" value="Pyridox_Oxase_N"/>
</dbReference>
<dbReference type="InterPro" id="IPR012349">
    <property type="entry name" value="Split_barrel_FMN-bd"/>
</dbReference>
<evidence type="ECO:0000313" key="4">
    <source>
        <dbReference type="Proteomes" id="UP000295258"/>
    </source>
</evidence>
<dbReference type="AlphaFoldDB" id="A0A4R4V997"/>
<dbReference type="NCBIfam" id="TIGR03618">
    <property type="entry name" value="Rv1155_F420"/>
    <property type="match status" value="1"/>
</dbReference>
<evidence type="ECO:0000256" key="1">
    <source>
        <dbReference type="ARBA" id="ARBA00023002"/>
    </source>
</evidence>
<dbReference type="InterPro" id="IPR019920">
    <property type="entry name" value="F420-binding_dom_put"/>
</dbReference>
<dbReference type="SUPFAM" id="SSF50475">
    <property type="entry name" value="FMN-binding split barrel"/>
    <property type="match status" value="1"/>
</dbReference>
<protein>
    <submittedName>
        <fullName evidence="3">PPOX class F420-dependent oxidoreductase</fullName>
    </submittedName>
</protein>
<dbReference type="GO" id="GO:0070967">
    <property type="term" value="F:coenzyme F420 binding"/>
    <property type="evidence" value="ECO:0007669"/>
    <property type="project" value="TreeGrafter"/>
</dbReference>
<dbReference type="RefSeq" id="WP_132597920.1">
    <property type="nucleotide sequence ID" value="NZ_SMKO01000080.1"/>
</dbReference>
<dbReference type="GO" id="GO:0016627">
    <property type="term" value="F:oxidoreductase activity, acting on the CH-CH group of donors"/>
    <property type="evidence" value="ECO:0007669"/>
    <property type="project" value="TreeGrafter"/>
</dbReference>
<proteinExistence type="predicted"/>
<dbReference type="PANTHER" id="PTHR35176">
    <property type="entry name" value="HEME OXYGENASE HI_0854-RELATED"/>
    <property type="match status" value="1"/>
</dbReference>